<sequence length="80" mass="8894">MGTRLVINLKGIFVISLGSHGQQAQQLDLEPIRRFSWSLSHSVLMDNKHNSSTWSSKEVLMESQPLGSHGRAPCTALHIQ</sequence>
<dbReference type="AlphaFoldDB" id="A0AAP0J880"/>
<organism evidence="1 2">
    <name type="scientific">Stephania yunnanensis</name>
    <dbReference type="NCBI Taxonomy" id="152371"/>
    <lineage>
        <taxon>Eukaryota</taxon>
        <taxon>Viridiplantae</taxon>
        <taxon>Streptophyta</taxon>
        <taxon>Embryophyta</taxon>
        <taxon>Tracheophyta</taxon>
        <taxon>Spermatophyta</taxon>
        <taxon>Magnoliopsida</taxon>
        <taxon>Ranunculales</taxon>
        <taxon>Menispermaceae</taxon>
        <taxon>Menispermoideae</taxon>
        <taxon>Cissampelideae</taxon>
        <taxon>Stephania</taxon>
    </lineage>
</organism>
<accession>A0AAP0J880</accession>
<protein>
    <submittedName>
        <fullName evidence="1">Uncharacterized protein</fullName>
    </submittedName>
</protein>
<reference evidence="1 2" key="1">
    <citation type="submission" date="2024-01" db="EMBL/GenBank/DDBJ databases">
        <title>Genome assemblies of Stephania.</title>
        <authorList>
            <person name="Yang L."/>
        </authorList>
    </citation>
    <scope>NUCLEOTIDE SEQUENCE [LARGE SCALE GENOMIC DNA]</scope>
    <source>
        <strain evidence="1">YNDBR</strain>
        <tissue evidence="1">Leaf</tissue>
    </source>
</reference>
<dbReference type="EMBL" id="JBBNAF010000007">
    <property type="protein sequence ID" value="KAK9128072.1"/>
    <property type="molecule type" value="Genomic_DNA"/>
</dbReference>
<dbReference type="Proteomes" id="UP001420932">
    <property type="component" value="Unassembled WGS sequence"/>
</dbReference>
<keyword evidence="2" id="KW-1185">Reference proteome</keyword>
<name>A0AAP0J880_9MAGN</name>
<gene>
    <name evidence="1" type="ORF">Syun_016869</name>
</gene>
<evidence type="ECO:0000313" key="2">
    <source>
        <dbReference type="Proteomes" id="UP001420932"/>
    </source>
</evidence>
<proteinExistence type="predicted"/>
<evidence type="ECO:0000313" key="1">
    <source>
        <dbReference type="EMBL" id="KAK9128072.1"/>
    </source>
</evidence>
<comment type="caution">
    <text evidence="1">The sequence shown here is derived from an EMBL/GenBank/DDBJ whole genome shotgun (WGS) entry which is preliminary data.</text>
</comment>